<feature type="domain" description="F-box" evidence="1">
    <location>
        <begin position="14"/>
        <end position="62"/>
    </location>
</feature>
<dbReference type="InterPro" id="IPR001810">
    <property type="entry name" value="F-box_dom"/>
</dbReference>
<dbReference type="InterPro" id="IPR032675">
    <property type="entry name" value="LRR_dom_sf"/>
</dbReference>
<protein>
    <recommendedName>
        <fullName evidence="1">F-box domain-containing protein</fullName>
    </recommendedName>
</protein>
<dbReference type="Gene3D" id="1.20.1280.50">
    <property type="match status" value="1"/>
</dbReference>
<organism evidence="2 3">
    <name type="scientific">Lolium multiflorum</name>
    <name type="common">Italian ryegrass</name>
    <name type="synonym">Lolium perenne subsp. multiflorum</name>
    <dbReference type="NCBI Taxonomy" id="4521"/>
    <lineage>
        <taxon>Eukaryota</taxon>
        <taxon>Viridiplantae</taxon>
        <taxon>Streptophyta</taxon>
        <taxon>Embryophyta</taxon>
        <taxon>Tracheophyta</taxon>
        <taxon>Spermatophyta</taxon>
        <taxon>Magnoliopsida</taxon>
        <taxon>Liliopsida</taxon>
        <taxon>Poales</taxon>
        <taxon>Poaceae</taxon>
        <taxon>BOP clade</taxon>
        <taxon>Pooideae</taxon>
        <taxon>Poodae</taxon>
        <taxon>Poeae</taxon>
        <taxon>Poeae Chloroplast Group 2 (Poeae type)</taxon>
        <taxon>Loliodinae</taxon>
        <taxon>Loliinae</taxon>
        <taxon>Lolium</taxon>
    </lineage>
</organism>
<evidence type="ECO:0000313" key="3">
    <source>
        <dbReference type="Proteomes" id="UP001231189"/>
    </source>
</evidence>
<dbReference type="SUPFAM" id="SSF52047">
    <property type="entry name" value="RNI-like"/>
    <property type="match status" value="1"/>
</dbReference>
<dbReference type="PANTHER" id="PTHR38926">
    <property type="entry name" value="F-BOX DOMAIN CONTAINING PROTEIN, EXPRESSED"/>
    <property type="match status" value="1"/>
</dbReference>
<reference evidence="2" key="1">
    <citation type="submission" date="2023-07" db="EMBL/GenBank/DDBJ databases">
        <title>A chromosome-level genome assembly of Lolium multiflorum.</title>
        <authorList>
            <person name="Chen Y."/>
            <person name="Copetti D."/>
            <person name="Kolliker R."/>
            <person name="Studer B."/>
        </authorList>
    </citation>
    <scope>NUCLEOTIDE SEQUENCE</scope>
    <source>
        <strain evidence="2">02402/16</strain>
        <tissue evidence="2">Leaf</tissue>
    </source>
</reference>
<dbReference type="InterPro" id="IPR036047">
    <property type="entry name" value="F-box-like_dom_sf"/>
</dbReference>
<dbReference type="PANTHER" id="PTHR38926:SF69">
    <property type="entry name" value="F-BOX DOMAIN-CONTAINING PROTEIN"/>
    <property type="match status" value="1"/>
</dbReference>
<keyword evidence="3" id="KW-1185">Reference proteome</keyword>
<dbReference type="Proteomes" id="UP001231189">
    <property type="component" value="Unassembled WGS sequence"/>
</dbReference>
<dbReference type="AlphaFoldDB" id="A0AAD8R6T6"/>
<evidence type="ECO:0000259" key="1">
    <source>
        <dbReference type="Pfam" id="PF12937"/>
    </source>
</evidence>
<dbReference type="EMBL" id="JAUUTY010000006">
    <property type="protein sequence ID" value="KAK1615116.1"/>
    <property type="molecule type" value="Genomic_DNA"/>
</dbReference>
<dbReference type="Pfam" id="PF12937">
    <property type="entry name" value="F-box-like"/>
    <property type="match status" value="1"/>
</dbReference>
<sequence>MDGTLPSPAEWRDWAALPSHVLCAILSLIQVDILRGVGVVLACKSWRRVAVEESLLWQRIDLAAPEDTARKGPAGWQLMARAAVDRSAGRCESFRGRADGEFLIYLADRSPSLRSLHVTSWFYMVEKEFITGVIKKLPLLEQLVLSGGMFGKECLEALLEHCPRLQLVDMDGCEASSAIGIRFVERCKRRIKELQMPKMRGGCGCCVHYAQRYADEHDE</sequence>
<dbReference type="SUPFAM" id="SSF81383">
    <property type="entry name" value="F-box domain"/>
    <property type="match status" value="1"/>
</dbReference>
<name>A0AAD8R6T6_LOLMU</name>
<evidence type="ECO:0000313" key="2">
    <source>
        <dbReference type="EMBL" id="KAK1615116.1"/>
    </source>
</evidence>
<proteinExistence type="predicted"/>
<gene>
    <name evidence="2" type="ORF">QYE76_020633</name>
</gene>
<accession>A0AAD8R6T6</accession>
<dbReference type="Gene3D" id="3.80.10.10">
    <property type="entry name" value="Ribonuclease Inhibitor"/>
    <property type="match status" value="1"/>
</dbReference>
<comment type="caution">
    <text evidence="2">The sequence shown here is derived from an EMBL/GenBank/DDBJ whole genome shotgun (WGS) entry which is preliminary data.</text>
</comment>